<dbReference type="Pfam" id="PF00082">
    <property type="entry name" value="Peptidase_S8"/>
    <property type="match status" value="1"/>
</dbReference>
<dbReference type="InterPro" id="IPR024535">
    <property type="entry name" value="RHGA/B-epi-like_pectate_lyase"/>
</dbReference>
<dbReference type="InterPro" id="IPR039279">
    <property type="entry name" value="QRT3-like"/>
</dbReference>
<dbReference type="Pfam" id="PF12708">
    <property type="entry name" value="Pect-lyase_RHGA_epim"/>
    <property type="match status" value="1"/>
</dbReference>
<gene>
    <name evidence="5" type="ORF">QBC41DRAFT_312281</name>
</gene>
<comment type="caution">
    <text evidence="5">The sequence shown here is derived from an EMBL/GenBank/DDBJ whole genome shotgun (WGS) entry which is preliminary data.</text>
</comment>
<dbReference type="CDD" id="cd23668">
    <property type="entry name" value="GH55_beta13glucanase-like"/>
    <property type="match status" value="1"/>
</dbReference>
<evidence type="ECO:0000259" key="3">
    <source>
        <dbReference type="Pfam" id="PF00082"/>
    </source>
</evidence>
<dbReference type="GO" id="GO:0004252">
    <property type="term" value="F:serine-type endopeptidase activity"/>
    <property type="evidence" value="ECO:0007669"/>
    <property type="project" value="InterPro"/>
</dbReference>
<dbReference type="Proteomes" id="UP001174997">
    <property type="component" value="Unassembled WGS sequence"/>
</dbReference>
<dbReference type="InterPro" id="IPR011050">
    <property type="entry name" value="Pectin_lyase_fold/virulence"/>
</dbReference>
<dbReference type="Gene3D" id="3.40.50.200">
    <property type="entry name" value="Peptidase S8/S53 domain"/>
    <property type="match status" value="1"/>
</dbReference>
<dbReference type="GO" id="GO:0016829">
    <property type="term" value="F:lyase activity"/>
    <property type="evidence" value="ECO:0007669"/>
    <property type="project" value="UniProtKB-KW"/>
</dbReference>
<name>A0AA39ZLF4_9PEZI</name>
<reference evidence="5" key="1">
    <citation type="submission" date="2023-06" db="EMBL/GenBank/DDBJ databases">
        <title>Genome-scale phylogeny and comparative genomics of the fungal order Sordariales.</title>
        <authorList>
            <consortium name="Lawrence Berkeley National Laboratory"/>
            <person name="Hensen N."/>
            <person name="Bonometti L."/>
            <person name="Westerberg I."/>
            <person name="Brannstrom I.O."/>
            <person name="Guillou S."/>
            <person name="Cros-Aarteil S."/>
            <person name="Calhoun S."/>
            <person name="Haridas S."/>
            <person name="Kuo A."/>
            <person name="Mondo S."/>
            <person name="Pangilinan J."/>
            <person name="Riley R."/>
            <person name="Labutti K."/>
            <person name="Andreopoulos B."/>
            <person name="Lipzen A."/>
            <person name="Chen C."/>
            <person name="Yanf M."/>
            <person name="Daum C."/>
            <person name="Ng V."/>
            <person name="Clum A."/>
            <person name="Steindorff A."/>
            <person name="Ohm R."/>
            <person name="Martin F."/>
            <person name="Silar P."/>
            <person name="Natvig D."/>
            <person name="Lalanne C."/>
            <person name="Gautier V."/>
            <person name="Ament-Velasquez S.L."/>
            <person name="Kruys A."/>
            <person name="Hutchinson M.I."/>
            <person name="Powell A.J."/>
            <person name="Barry K."/>
            <person name="Miller A.N."/>
            <person name="Grigoriev I.V."/>
            <person name="Debuchy R."/>
            <person name="Gladieux P."/>
            <person name="Thoren M.H."/>
            <person name="Johannesson H."/>
        </authorList>
    </citation>
    <scope>NUCLEOTIDE SEQUENCE</scope>
    <source>
        <strain evidence="5">CBS 307.81</strain>
    </source>
</reference>
<protein>
    <submittedName>
        <fullName evidence="5">Pectate lyase superfamily protein-domain-containing protein</fullName>
    </submittedName>
</protein>
<dbReference type="GO" id="GO:0006508">
    <property type="term" value="P:proteolysis"/>
    <property type="evidence" value="ECO:0007669"/>
    <property type="project" value="InterPro"/>
</dbReference>
<feature type="compositionally biased region" description="Acidic residues" evidence="1">
    <location>
        <begin position="1168"/>
        <end position="1180"/>
    </location>
</feature>
<dbReference type="EMBL" id="JAULSY010000008">
    <property type="protein sequence ID" value="KAK0673186.1"/>
    <property type="molecule type" value="Genomic_DNA"/>
</dbReference>
<feature type="signal peptide" evidence="2">
    <location>
        <begin position="1"/>
        <end position="21"/>
    </location>
</feature>
<dbReference type="CDD" id="cd00306">
    <property type="entry name" value="Peptidases_S8_S53"/>
    <property type="match status" value="1"/>
</dbReference>
<organism evidence="5 6">
    <name type="scientific">Cercophora samala</name>
    <dbReference type="NCBI Taxonomy" id="330535"/>
    <lineage>
        <taxon>Eukaryota</taxon>
        <taxon>Fungi</taxon>
        <taxon>Dikarya</taxon>
        <taxon>Ascomycota</taxon>
        <taxon>Pezizomycotina</taxon>
        <taxon>Sordariomycetes</taxon>
        <taxon>Sordariomycetidae</taxon>
        <taxon>Sordariales</taxon>
        <taxon>Lasiosphaeriaceae</taxon>
        <taxon>Cercophora</taxon>
    </lineage>
</organism>
<evidence type="ECO:0000313" key="6">
    <source>
        <dbReference type="Proteomes" id="UP001174997"/>
    </source>
</evidence>
<evidence type="ECO:0000256" key="2">
    <source>
        <dbReference type="SAM" id="SignalP"/>
    </source>
</evidence>
<dbReference type="InterPro" id="IPR000209">
    <property type="entry name" value="Peptidase_S8/S53_dom"/>
</dbReference>
<feature type="domain" description="Peptidase S8/S53" evidence="3">
    <location>
        <begin position="1573"/>
        <end position="1838"/>
    </location>
</feature>
<keyword evidence="2" id="KW-0732">Signal</keyword>
<keyword evidence="6" id="KW-1185">Reference proteome</keyword>
<evidence type="ECO:0000256" key="1">
    <source>
        <dbReference type="SAM" id="MobiDB-lite"/>
    </source>
</evidence>
<evidence type="ECO:0000259" key="4">
    <source>
        <dbReference type="Pfam" id="PF12708"/>
    </source>
</evidence>
<feature type="region of interest" description="Disordered" evidence="1">
    <location>
        <begin position="1140"/>
        <end position="1180"/>
    </location>
</feature>
<feature type="domain" description="Rhamnogalacturonase A/B/Epimerase-like pectate lyase" evidence="4">
    <location>
        <begin position="154"/>
        <end position="385"/>
    </location>
</feature>
<dbReference type="PANTHER" id="PTHR33928">
    <property type="entry name" value="POLYGALACTURONASE QRT3"/>
    <property type="match status" value="1"/>
</dbReference>
<feature type="chain" id="PRO_5041309831" evidence="2">
    <location>
        <begin position="22"/>
        <end position="2304"/>
    </location>
</feature>
<keyword evidence="5" id="KW-0456">Lyase</keyword>
<dbReference type="GO" id="GO:0004650">
    <property type="term" value="F:polygalacturonase activity"/>
    <property type="evidence" value="ECO:0007669"/>
    <property type="project" value="InterPro"/>
</dbReference>
<dbReference type="InterPro" id="IPR012334">
    <property type="entry name" value="Pectin_lyas_fold"/>
</dbReference>
<sequence>MLLRTCLVVTSALTLPAEVGARWTAAGVPNPSRFPDLDEVPPTGPVPPPDYMVSNQFNIFGAAPDNGTQNGPVWDDFGGVQGYMRSMQANFSQIIFDNGNWSVEDSDGTYSNSTYANLNYAKRLGKRQGGGFWLTELGPLGKAPVVETPGYKFWRNVKDYGAKGDGTTDDTKAINAAVSDGARCGLECGNTFAMGAIVYFPPGTYKVSTPIIQLYYTEFIGDPLNRPIIKGSKDFKGIGLIDTDVYIPGESGKQWYINQNQFFRQIRNFEFDLTEMPEKTDDDGQPLVPTGIHWQVSQATSLQNLKFTMPRGDKVTHVGIFTENGSGGFVSDLEFEGGNIGWRVGNQQYTARGLKFNGCTTAVQMIWDWGFNWQQIEINGGAIGFNITGKGGDTDSETQGTGSISIIDSKFSNVPIGVLTSERDMAPNIVIDNLELSGVGIAVKSEQGNTLLAGGSTTVKLWGAGRRYKAGKGSYEVGPITGAPERPAGLLSGGKLFVKSRPQFESLGAGAFLVATQAPYNLRNDATGDQTAGLNRFLADAAAAGKVAYFPAGIYLAEGTVKVPIGSRLQGSSWSQIMCTGPYFNDMMKPKVFIEVGNKGQRGSVEIVEMMFTAKGPTAGAVMVEWNVEADAPGSAGMWDTHIRVGGAKGSDLDFANCPKRSENYDKCTTTSMLLHITSESSGYFENMWAWVADHDNDMPISRQLDSSSTQISLFAARGILIESTKPTWLYGTGSEHVVLYQYQLYKAKNVFLGHIQTEAPYFQPLPAAPAPFTPALGVFPGDPTFKDCTTATCRMAWGVRLIDSSDIYFHSMGLYSWFNHYTQYCVKREDCQQKILDIRGKAERIAMYNLFTKASIEMGSGGPGNTIYRNDSNQNGYTGEVSAWFPGDGTASDDIEVVYLGPEVYEERTAYCTPPCLFVLPPSPLPEETEISIPPYTTSLEVGRSEGESFHIETVTIVVYAPNITTDQMPMSNVNVTAAGPTGGDGDGIITIYAEPSLDIPPISVMVQPPWEESVPTPRVINLPPWPKVTGGPPAIIQPGDDVPDDDIPDDDIPGDDEPTEDDEGILDRPRPGFGPPMVWDCPPSGVLEIDELHAILTLDNCQGQVTLGGCLPTKTKGMNAPPESTFVIGCTLFTGTQLPDPKPFPTGSGSLQPIDTPVPDPPKEDDPPEDSDSDDDEPEGVYLSCKAWFFFICIDWPELKVFGWVFPPLPPGPYRSGPPGIDWPKLPGITVKGKLPKWPTITIPTKGPIPTPEKPSNCKTETAELCKMTTSYGGIVEGGTTRTTTSTVKETCATIFGCELEDDTSSTETFEGCTVTPVAKRDLDTIPTPSQKAPSLVEGRAQHLIQARAKKKPCDRQDAIIIPQNPEDVQAIRDWLGNSNNNPDKKAWEYQEIKSERAKFTGFFYIVNLDRASLDKLAAEKQTHGIDDVYFILEKNAAANSATSAADGRKPRPVTDIWQGNPPIPEGGGGGPAVVPRHLNGGLPPSAAMPNYPVSFNGTLSGPLNKRNEFMKHSRFDYWELSQLSAPPQYSGFQSWKKMNNKAREQDKSNKIINTYWYPQGTGPEQYVYNLETDFDTSHAEFQGLGARLRRTPYTSPYGGMAKQVGQASEGEISHGTAVSSKIIGNDLGAGRDVIMVLPVSPERFTYTDSKGKSKTVEFPEATVFETFLRAMDDILDPDNKKEGRAVINYSAGVWTDGADEARMRIFHKIIKKLGTYNVLVVAAVHNDWKTRGDAIDVYPAAWADVSRVDYLSNVLAVGAVQQSQRVATFAPFQQWVTYAPGEDTYIAVPGKKIAKKPGGSSMAAPLVAAMAANLRSLPSKWKEDLKNPRILKALIKQLSRPLPMGKKNDAKPKIPDAKIDTLVKTAWNGQVFDIGHCLLDTTEAKGSSGNKELDKICGTIEDIKKADSDRALLPANGGGQTGGGESGIPIEHKPGPAGPLCDRAGLRKRAGQCGKLCTGFYCTPTPVGFPPDYHDPEDPAHKITSVPLPTLTGSPDLGDCPKTTSRQCIGSGGRETCQDVTICRPDLPSLTGNPDLGDCPKTTSRQCVGTGGRQSCVDVTICAPTIPTPTAAPVCDDACQDRKKLDAGNACNCNRNGCDANSPKCCYTSSCRSCQLDCPEDGDGCTPNSPACCGSGSCKWNTPEWTTGQANWGTCRIHIHQHNWFAAFPGRNPMLMEVSAYINDGPQRAYAAADTDFGRKMTWAKASSKFPTDIEIDIRKESGAWNMKKRDRPAPGEISANERLFMSFDLYFTAGGQRWSSGNRDESRLPFCRVGAWDKYSFDGINQLEPNRQMDCYWSCG</sequence>
<proteinExistence type="predicted"/>
<feature type="region of interest" description="Disordered" evidence="1">
    <location>
        <begin position="1026"/>
        <end position="1069"/>
    </location>
</feature>
<dbReference type="SUPFAM" id="SSF52743">
    <property type="entry name" value="Subtilisin-like"/>
    <property type="match status" value="1"/>
</dbReference>
<dbReference type="InterPro" id="IPR036852">
    <property type="entry name" value="Peptidase_S8/S53_dom_sf"/>
</dbReference>
<dbReference type="Gene3D" id="2.160.20.10">
    <property type="entry name" value="Single-stranded right-handed beta-helix, Pectin lyase-like"/>
    <property type="match status" value="2"/>
</dbReference>
<accession>A0AA39ZLF4</accession>
<dbReference type="PANTHER" id="PTHR33928:SF2">
    <property type="entry name" value="PECTATE LYASE SUPERFAMILY PROTEIN DOMAIN-CONTAINING PROTEIN-RELATED"/>
    <property type="match status" value="1"/>
</dbReference>
<feature type="compositionally biased region" description="Acidic residues" evidence="1">
    <location>
        <begin position="1043"/>
        <end position="1066"/>
    </location>
</feature>
<dbReference type="SUPFAM" id="SSF51126">
    <property type="entry name" value="Pectin lyase-like"/>
    <property type="match status" value="2"/>
</dbReference>
<evidence type="ECO:0000313" key="5">
    <source>
        <dbReference type="EMBL" id="KAK0673186.1"/>
    </source>
</evidence>